<evidence type="ECO:0000256" key="4">
    <source>
        <dbReference type="ARBA" id="ARBA00022864"/>
    </source>
</evidence>
<dbReference type="SUPFAM" id="SSF46689">
    <property type="entry name" value="Homeodomain-like"/>
    <property type="match status" value="1"/>
</dbReference>
<dbReference type="GO" id="GO:0005634">
    <property type="term" value="C:nucleus"/>
    <property type="evidence" value="ECO:0007669"/>
    <property type="project" value="UniProtKB-SubCell"/>
</dbReference>
<dbReference type="Pfam" id="PF00249">
    <property type="entry name" value="Myb_DNA-binding"/>
    <property type="match status" value="1"/>
</dbReference>
<dbReference type="Proteomes" id="UP000237000">
    <property type="component" value="Unassembled WGS sequence"/>
</dbReference>
<name>A0A2P5ETE6_TREOI</name>
<dbReference type="GO" id="GO:0003677">
    <property type="term" value="F:DNA binding"/>
    <property type="evidence" value="ECO:0007669"/>
    <property type="project" value="UniProtKB-KW"/>
</dbReference>
<dbReference type="OrthoDB" id="60033at2759"/>
<keyword evidence="3 11" id="KW-0597">Phosphoprotein</keyword>
<feature type="region of interest" description="Disordered" evidence="12">
    <location>
        <begin position="142"/>
        <end position="211"/>
    </location>
</feature>
<dbReference type="GO" id="GO:0009736">
    <property type="term" value="P:cytokinin-activated signaling pathway"/>
    <property type="evidence" value="ECO:0007669"/>
    <property type="project" value="UniProtKB-KW"/>
</dbReference>
<dbReference type="Gene3D" id="1.10.10.60">
    <property type="entry name" value="Homeodomain-like"/>
    <property type="match status" value="1"/>
</dbReference>
<feature type="compositionally biased region" description="Acidic residues" evidence="12">
    <location>
        <begin position="185"/>
        <end position="201"/>
    </location>
</feature>
<dbReference type="InterPro" id="IPR009057">
    <property type="entry name" value="Homeodomain-like_sf"/>
</dbReference>
<evidence type="ECO:0000256" key="6">
    <source>
        <dbReference type="ARBA" id="ARBA00023015"/>
    </source>
</evidence>
<dbReference type="Gene3D" id="3.40.50.2300">
    <property type="match status" value="1"/>
</dbReference>
<reference evidence="15" key="1">
    <citation type="submission" date="2016-06" db="EMBL/GenBank/DDBJ databases">
        <title>Parallel loss of symbiosis genes in relatives of nitrogen-fixing non-legume Parasponia.</title>
        <authorList>
            <person name="Van Velzen R."/>
            <person name="Holmer R."/>
            <person name="Bu F."/>
            <person name="Rutten L."/>
            <person name="Van Zeijl A."/>
            <person name="Liu W."/>
            <person name="Santuari L."/>
            <person name="Cao Q."/>
            <person name="Sharma T."/>
            <person name="Shen D."/>
            <person name="Roswanjaya Y."/>
            <person name="Wardhani T."/>
            <person name="Kalhor M.S."/>
            <person name="Jansen J."/>
            <person name="Van den Hoogen J."/>
            <person name="Gungor B."/>
            <person name="Hartog M."/>
            <person name="Hontelez J."/>
            <person name="Verver J."/>
            <person name="Yang W.-C."/>
            <person name="Schijlen E."/>
            <person name="Repin R."/>
            <person name="Schilthuizen M."/>
            <person name="Schranz E."/>
            <person name="Heidstra R."/>
            <person name="Miyata K."/>
            <person name="Fedorova E."/>
            <person name="Kohlen W."/>
            <person name="Bisseling T."/>
            <person name="Smit S."/>
            <person name="Geurts R."/>
        </authorList>
    </citation>
    <scope>NUCLEOTIDE SEQUENCE [LARGE SCALE GENOMIC DNA]</scope>
    <source>
        <strain evidence="15">cv. RG33-2</strain>
    </source>
</reference>
<dbReference type="InterPro" id="IPR045279">
    <property type="entry name" value="ARR-like"/>
</dbReference>
<comment type="caution">
    <text evidence="14">The sequence shown here is derived from an EMBL/GenBank/DDBJ whole genome shotgun (WGS) entry which is preliminary data.</text>
</comment>
<dbReference type="InterPro" id="IPR001789">
    <property type="entry name" value="Sig_transdc_resp-reg_receiver"/>
</dbReference>
<dbReference type="STRING" id="63057.A0A2P5ETE6"/>
<keyword evidence="15" id="KW-1185">Reference proteome</keyword>
<dbReference type="FunCoup" id="A0A2P5ETE6">
    <property type="interactions" value="179"/>
</dbReference>
<evidence type="ECO:0000256" key="7">
    <source>
        <dbReference type="ARBA" id="ARBA00023125"/>
    </source>
</evidence>
<dbReference type="PANTHER" id="PTHR43874:SF205">
    <property type="entry name" value="TWO-COMPONENT RESPONSE REGULATOR ORR23"/>
    <property type="match status" value="1"/>
</dbReference>
<evidence type="ECO:0000256" key="8">
    <source>
        <dbReference type="ARBA" id="ARBA00023159"/>
    </source>
</evidence>
<accession>A0A2P5ETE6</accession>
<dbReference type="InterPro" id="IPR006447">
    <property type="entry name" value="Myb_dom_plants"/>
</dbReference>
<evidence type="ECO:0000256" key="9">
    <source>
        <dbReference type="ARBA" id="ARBA00023163"/>
    </source>
</evidence>
<dbReference type="InterPro" id="IPR001005">
    <property type="entry name" value="SANT/Myb"/>
</dbReference>
<dbReference type="GO" id="GO:0000160">
    <property type="term" value="P:phosphorelay signal transduction system"/>
    <property type="evidence" value="ECO:0007669"/>
    <property type="project" value="UniProtKB-KW"/>
</dbReference>
<keyword evidence="5" id="KW-0902">Two-component regulatory system</keyword>
<evidence type="ECO:0000256" key="12">
    <source>
        <dbReference type="SAM" id="MobiDB-lite"/>
    </source>
</evidence>
<evidence type="ECO:0000313" key="15">
    <source>
        <dbReference type="Proteomes" id="UP000237000"/>
    </source>
</evidence>
<evidence type="ECO:0000259" key="13">
    <source>
        <dbReference type="PROSITE" id="PS50110"/>
    </source>
</evidence>
<keyword evidence="4" id="KW-0932">Cytokinin signaling pathway</keyword>
<keyword evidence="6" id="KW-0805">Transcription regulation</keyword>
<keyword evidence="9" id="KW-0804">Transcription</keyword>
<keyword evidence="8" id="KW-0010">Activator</keyword>
<proteinExistence type="inferred from homology"/>
<dbReference type="FunFam" id="1.10.10.60:FF:000007">
    <property type="entry name" value="Two-component response regulator"/>
    <property type="match status" value="1"/>
</dbReference>
<keyword evidence="10" id="KW-0539">Nucleus</keyword>
<comment type="subcellular location">
    <subcellularLocation>
        <location evidence="1">Nucleus</location>
    </subcellularLocation>
</comment>
<evidence type="ECO:0000256" key="3">
    <source>
        <dbReference type="ARBA" id="ARBA00022553"/>
    </source>
</evidence>
<dbReference type="AlphaFoldDB" id="A0A2P5ETE6"/>
<dbReference type="CDD" id="cd17584">
    <property type="entry name" value="REC_typeB_ARR-like"/>
    <property type="match status" value="1"/>
</dbReference>
<evidence type="ECO:0000256" key="5">
    <source>
        <dbReference type="ARBA" id="ARBA00023012"/>
    </source>
</evidence>
<feature type="domain" description="Response regulatory" evidence="13">
    <location>
        <begin position="22"/>
        <end position="137"/>
    </location>
</feature>
<dbReference type="PROSITE" id="PS50110">
    <property type="entry name" value="RESPONSE_REGULATORY"/>
    <property type="match status" value="1"/>
</dbReference>
<dbReference type="GO" id="GO:0003700">
    <property type="term" value="F:DNA-binding transcription factor activity"/>
    <property type="evidence" value="ECO:0007669"/>
    <property type="project" value="InterPro"/>
</dbReference>
<dbReference type="EMBL" id="JXTC01000101">
    <property type="protein sequence ID" value="PON88829.1"/>
    <property type="molecule type" value="Genomic_DNA"/>
</dbReference>
<evidence type="ECO:0000256" key="2">
    <source>
        <dbReference type="ARBA" id="ARBA00006015"/>
    </source>
</evidence>
<dbReference type="InParanoid" id="A0A2P5ETE6"/>
<keyword evidence="7" id="KW-0238">DNA-binding</keyword>
<dbReference type="SMART" id="SM00448">
    <property type="entry name" value="REC"/>
    <property type="match status" value="1"/>
</dbReference>
<feature type="modified residue" description="4-aspartylphosphate" evidence="11">
    <location>
        <position position="73"/>
    </location>
</feature>
<sequence>MTVEDQRGGEDGAFDRFPVGMRVLAVDDDPICLKVLETLLRKCQYQVTTTNQAIKALKILRESRNKFDLVISDVNMPDMDGFKLLELVGLEMDLPVIMLSAHSDTKLVMKGITHGAVDYLLKPVRIEELKNIWQHVVRRKKLDPKDQSNSQEKACHEAGEGGKGLASTGYLDSNAKLNKKRKDQGDDEEEGSEDSETENEDPSTTQKRPRVVWSPELHRKFVAAVHSLTLEKAVPKKILDLMNEEGLTRENVASHLQKYRLYLKRISTEPTQQASMIAALGGKDSSYMRMGTLDGFGDLQALTGSGRLSNTPLSSYTHGGMLSRLNSPAGLTLRGISSTGLIQPGNPQNFKSFNTLGKFQRSMSANQSASLFQGIPASLELNKFQQTKSTTYIGEFSALNNPTGFAVPASFPDIRVTVGNSGIVSNSSSTPLILQPNPQQTHCRGALGSQSSVRVTPLHSESFDHGISGSSNFLDHNRCNESWQVAVQSSKFPSTALPMSEPSNRGQMHSNDLGISSTSTQIGNNPNDISSASAFLAPLADSRNVQGQDGLIGNIVQTTNYRVNQGWDGQTKNYNPNLNQNFGASSSLVSSNTTMDSINQGLGQKGTVCSENFNRSILDQLNGCTSSVYGTSEIEKSVIGTKIGSSEDYFLSQAKAQDAFIQKNYESLDDIMTAMMKQEQNETILMDGEFGFDTYSLGSCI</sequence>
<feature type="region of interest" description="Disordered" evidence="12">
    <location>
        <begin position="494"/>
        <end position="518"/>
    </location>
</feature>
<dbReference type="NCBIfam" id="TIGR01557">
    <property type="entry name" value="myb_SHAQKYF"/>
    <property type="match status" value="1"/>
</dbReference>
<protein>
    <submittedName>
        <fullName evidence="14">Two-component response regulator</fullName>
    </submittedName>
</protein>
<evidence type="ECO:0000256" key="1">
    <source>
        <dbReference type="ARBA" id="ARBA00004123"/>
    </source>
</evidence>
<gene>
    <name evidence="14" type="primary">TorRR10</name>
    <name evidence="14" type="ORF">TorRG33x02_153440</name>
</gene>
<dbReference type="PIRSF" id="PIRSF036392">
    <property type="entry name" value="RR_ARR_type-B"/>
    <property type="match status" value="1"/>
</dbReference>
<evidence type="ECO:0000313" key="14">
    <source>
        <dbReference type="EMBL" id="PON88829.1"/>
    </source>
</evidence>
<dbReference type="InterPro" id="IPR011006">
    <property type="entry name" value="CheY-like_superfamily"/>
</dbReference>
<evidence type="ECO:0000256" key="10">
    <source>
        <dbReference type="ARBA" id="ARBA00023242"/>
    </source>
</evidence>
<organism evidence="14 15">
    <name type="scientific">Trema orientale</name>
    <name type="common">Charcoal tree</name>
    <name type="synonym">Celtis orientalis</name>
    <dbReference type="NCBI Taxonomy" id="63057"/>
    <lineage>
        <taxon>Eukaryota</taxon>
        <taxon>Viridiplantae</taxon>
        <taxon>Streptophyta</taxon>
        <taxon>Embryophyta</taxon>
        <taxon>Tracheophyta</taxon>
        <taxon>Spermatophyta</taxon>
        <taxon>Magnoliopsida</taxon>
        <taxon>eudicotyledons</taxon>
        <taxon>Gunneridae</taxon>
        <taxon>Pentapetalae</taxon>
        <taxon>rosids</taxon>
        <taxon>fabids</taxon>
        <taxon>Rosales</taxon>
        <taxon>Cannabaceae</taxon>
        <taxon>Trema</taxon>
    </lineage>
</organism>
<feature type="compositionally biased region" description="Polar residues" evidence="12">
    <location>
        <begin position="501"/>
        <end position="518"/>
    </location>
</feature>
<evidence type="ECO:0000256" key="11">
    <source>
        <dbReference type="PROSITE-ProRule" id="PRU00169"/>
    </source>
</evidence>
<dbReference type="Pfam" id="PF00072">
    <property type="entry name" value="Response_reg"/>
    <property type="match status" value="1"/>
</dbReference>
<dbReference type="InterPro" id="IPR017053">
    <property type="entry name" value="Response_reg_B-typ_pln"/>
</dbReference>
<dbReference type="PANTHER" id="PTHR43874">
    <property type="entry name" value="TWO-COMPONENT RESPONSE REGULATOR"/>
    <property type="match status" value="1"/>
</dbReference>
<dbReference type="SUPFAM" id="SSF52172">
    <property type="entry name" value="CheY-like"/>
    <property type="match status" value="1"/>
</dbReference>
<comment type="similarity">
    <text evidence="2">Belongs to the ARR family. Type-B subfamily.</text>
</comment>